<dbReference type="PROSITE" id="PS00094">
    <property type="entry name" value="C5_MTASE_1"/>
    <property type="match status" value="1"/>
</dbReference>
<dbReference type="Gene3D" id="3.40.50.150">
    <property type="entry name" value="Vaccinia Virus protein VP39"/>
    <property type="match status" value="1"/>
</dbReference>
<dbReference type="PROSITE" id="PS51679">
    <property type="entry name" value="SAM_MT_C5"/>
    <property type="match status" value="1"/>
</dbReference>
<dbReference type="PANTHER" id="PTHR10629">
    <property type="entry name" value="CYTOSINE-SPECIFIC METHYLTRANSFERASE"/>
    <property type="match status" value="1"/>
</dbReference>
<sequence length="406" mass="46469">MLNTIDLFVGCGGLSEGFEQSRKYKMIGAVEWEPSPVKELRNHLKNRWGIQDSEERVLQFDIQRTEELFNGWKDKKFGESKGLDALVGNRQLDVIIGGPPCQAYSVAGRIRDEHGMREDYRNYLFESYLKVVQHYKPRVFVFENVPGILSAKPGDGSVRIIDLIQKAFADAGYAVLPDLSNAIIDMTEYGVPQNRKRIIILGVSKEHYGDKAEAMVEKFYSSYLPEYKIEKKATVRDAIGDLPKLRPLDEPISYLGRKLSHSASDPLINGHISRFHNKRDIELFKFLEEDIASGRMKYTSAKSLKTLYTKLTGKTSNVHKYYVLRWDEPSNLIPAHLFKDGLRHIHPDPEQARTITVREAARLQTFPDNYYFNCSQTDAFKMIGNAVPPLFAKKVAYAIYHLIQEN</sequence>
<dbReference type="EMBL" id="QRIC01000012">
    <property type="protein sequence ID" value="RHG26295.1"/>
    <property type="molecule type" value="Genomic_DNA"/>
</dbReference>
<feature type="active site" evidence="5">
    <location>
        <position position="101"/>
    </location>
</feature>
<evidence type="ECO:0000256" key="3">
    <source>
        <dbReference type="ARBA" id="ARBA00022691"/>
    </source>
</evidence>
<dbReference type="GO" id="GO:0003886">
    <property type="term" value="F:DNA (cytosine-5-)-methyltransferase activity"/>
    <property type="evidence" value="ECO:0007669"/>
    <property type="project" value="UniProtKB-EC"/>
</dbReference>
<dbReference type="SUPFAM" id="SSF53335">
    <property type="entry name" value="S-adenosyl-L-methionine-dependent methyltransferases"/>
    <property type="match status" value="1"/>
</dbReference>
<comment type="catalytic activity">
    <reaction evidence="7">
        <text>a 2'-deoxycytidine in DNA + S-adenosyl-L-methionine = a 5-methyl-2'-deoxycytidine in DNA + S-adenosyl-L-homocysteine + H(+)</text>
        <dbReference type="Rhea" id="RHEA:13681"/>
        <dbReference type="Rhea" id="RHEA-COMP:11369"/>
        <dbReference type="Rhea" id="RHEA-COMP:11370"/>
        <dbReference type="ChEBI" id="CHEBI:15378"/>
        <dbReference type="ChEBI" id="CHEBI:57856"/>
        <dbReference type="ChEBI" id="CHEBI:59789"/>
        <dbReference type="ChEBI" id="CHEBI:85452"/>
        <dbReference type="ChEBI" id="CHEBI:85454"/>
        <dbReference type="EC" id="2.1.1.37"/>
    </reaction>
</comment>
<dbReference type="Gene3D" id="3.90.120.10">
    <property type="entry name" value="DNA Methylase, subunit A, domain 2"/>
    <property type="match status" value="1"/>
</dbReference>
<evidence type="ECO:0000313" key="8">
    <source>
        <dbReference type="EMBL" id="RHG26295.1"/>
    </source>
</evidence>
<gene>
    <name evidence="8" type="ORF">DW265_06740</name>
</gene>
<dbReference type="EC" id="2.1.1.37" evidence="7"/>
<evidence type="ECO:0000256" key="1">
    <source>
        <dbReference type="ARBA" id="ARBA00022603"/>
    </source>
</evidence>
<keyword evidence="1 5" id="KW-0489">Methyltransferase</keyword>
<evidence type="ECO:0000256" key="5">
    <source>
        <dbReference type="PROSITE-ProRule" id="PRU01016"/>
    </source>
</evidence>
<dbReference type="InterPro" id="IPR001525">
    <property type="entry name" value="C5_MeTfrase"/>
</dbReference>
<keyword evidence="2 5" id="KW-0808">Transferase</keyword>
<dbReference type="PANTHER" id="PTHR10629:SF52">
    <property type="entry name" value="DNA (CYTOSINE-5)-METHYLTRANSFERASE 1"/>
    <property type="match status" value="1"/>
</dbReference>
<dbReference type="Pfam" id="PF00145">
    <property type="entry name" value="DNA_methylase"/>
    <property type="match status" value="1"/>
</dbReference>
<dbReference type="AlphaFoldDB" id="A0A414SWG6"/>
<accession>A0A414SWG6</accession>
<dbReference type="GO" id="GO:0044027">
    <property type="term" value="P:negative regulation of gene expression via chromosomal CpG island methylation"/>
    <property type="evidence" value="ECO:0007669"/>
    <property type="project" value="TreeGrafter"/>
</dbReference>
<dbReference type="InterPro" id="IPR018117">
    <property type="entry name" value="C5_DNA_meth_AS"/>
</dbReference>
<comment type="similarity">
    <text evidence="5 6">Belongs to the class I-like SAM-binding methyltransferase superfamily. C5-methyltransferase family.</text>
</comment>
<name>A0A414SWG6_9FIRM</name>
<keyword evidence="9" id="KW-1185">Reference proteome</keyword>
<dbReference type="RefSeq" id="WP_118224815.1">
    <property type="nucleotide sequence ID" value="NZ_QRIC01000012.1"/>
</dbReference>
<evidence type="ECO:0000313" key="9">
    <source>
        <dbReference type="Proteomes" id="UP000284095"/>
    </source>
</evidence>
<dbReference type="GO" id="GO:0009307">
    <property type="term" value="P:DNA restriction-modification system"/>
    <property type="evidence" value="ECO:0007669"/>
    <property type="project" value="UniProtKB-KW"/>
</dbReference>
<keyword evidence="3 5" id="KW-0949">S-adenosyl-L-methionine</keyword>
<dbReference type="InterPro" id="IPR050390">
    <property type="entry name" value="C5-Methyltransferase"/>
</dbReference>
<dbReference type="InterPro" id="IPR029063">
    <property type="entry name" value="SAM-dependent_MTases_sf"/>
</dbReference>
<proteinExistence type="inferred from homology"/>
<evidence type="ECO:0000256" key="6">
    <source>
        <dbReference type="RuleBase" id="RU000416"/>
    </source>
</evidence>
<reference evidence="8 9" key="1">
    <citation type="submission" date="2018-08" db="EMBL/GenBank/DDBJ databases">
        <title>A genome reference for cultivated species of the human gut microbiota.</title>
        <authorList>
            <person name="Zou Y."/>
            <person name="Xue W."/>
            <person name="Luo G."/>
        </authorList>
    </citation>
    <scope>NUCLEOTIDE SEQUENCE [LARGE SCALE GENOMIC DNA]</scope>
    <source>
        <strain evidence="8 9">AM22-22</strain>
    </source>
</reference>
<dbReference type="GO" id="GO:0032259">
    <property type="term" value="P:methylation"/>
    <property type="evidence" value="ECO:0007669"/>
    <property type="project" value="UniProtKB-KW"/>
</dbReference>
<comment type="caution">
    <text evidence="8">The sequence shown here is derived from an EMBL/GenBank/DDBJ whole genome shotgun (WGS) entry which is preliminary data.</text>
</comment>
<evidence type="ECO:0000256" key="2">
    <source>
        <dbReference type="ARBA" id="ARBA00022679"/>
    </source>
</evidence>
<organism evidence="8 9">
    <name type="scientific">Dorea longicatena</name>
    <dbReference type="NCBI Taxonomy" id="88431"/>
    <lineage>
        <taxon>Bacteria</taxon>
        <taxon>Bacillati</taxon>
        <taxon>Bacillota</taxon>
        <taxon>Clostridia</taxon>
        <taxon>Lachnospirales</taxon>
        <taxon>Lachnospiraceae</taxon>
        <taxon>Dorea</taxon>
    </lineage>
</organism>
<dbReference type="Proteomes" id="UP000284095">
    <property type="component" value="Unassembled WGS sequence"/>
</dbReference>
<dbReference type="PRINTS" id="PR00105">
    <property type="entry name" value="C5METTRFRASE"/>
</dbReference>
<dbReference type="GO" id="GO:0003677">
    <property type="term" value="F:DNA binding"/>
    <property type="evidence" value="ECO:0007669"/>
    <property type="project" value="TreeGrafter"/>
</dbReference>
<protein>
    <recommendedName>
        <fullName evidence="7">Cytosine-specific methyltransferase</fullName>
        <ecNumber evidence="7">2.1.1.37</ecNumber>
    </recommendedName>
</protein>
<keyword evidence="4" id="KW-0680">Restriction system</keyword>
<evidence type="ECO:0000256" key="7">
    <source>
        <dbReference type="RuleBase" id="RU000417"/>
    </source>
</evidence>
<evidence type="ECO:0000256" key="4">
    <source>
        <dbReference type="ARBA" id="ARBA00022747"/>
    </source>
</evidence>
<dbReference type="NCBIfam" id="TIGR00675">
    <property type="entry name" value="dcm"/>
    <property type="match status" value="1"/>
</dbReference>